<dbReference type="Pfam" id="PF13262">
    <property type="entry name" value="DUF4054"/>
    <property type="match status" value="1"/>
</dbReference>
<accession>A0ABQ7JJX1</accession>
<sequence length="120" mass="13421">MVIKPADVKARFAALESVEDACLQALIEDTRPFFDINRWGSFYPRAACSLVAHFWVMQQKFDKGETSSIHAVTHRKAGEVELSYAAPSALETQDAWLSATAYGQQFLSLRQQIRIGAMVI</sequence>
<evidence type="ECO:0000313" key="1">
    <source>
        <dbReference type="EMBL" id="KAG0276857.1"/>
    </source>
</evidence>
<name>A0ABQ7JJX1_9FUNG</name>
<dbReference type="InterPro" id="IPR025127">
    <property type="entry name" value="DUF4054"/>
</dbReference>
<evidence type="ECO:0008006" key="3">
    <source>
        <dbReference type="Google" id="ProtNLM"/>
    </source>
</evidence>
<reference evidence="1 2" key="1">
    <citation type="journal article" date="2020" name="Fungal Divers.">
        <title>Resolving the Mortierellaceae phylogeny through synthesis of multi-gene phylogenetics and phylogenomics.</title>
        <authorList>
            <person name="Vandepol N."/>
            <person name="Liber J."/>
            <person name="Desiro A."/>
            <person name="Na H."/>
            <person name="Kennedy M."/>
            <person name="Barry K."/>
            <person name="Grigoriev I.V."/>
            <person name="Miller A.N."/>
            <person name="O'Donnell K."/>
            <person name="Stajich J.E."/>
            <person name="Bonito G."/>
        </authorList>
    </citation>
    <scope>NUCLEOTIDE SEQUENCE [LARGE SCALE GENOMIC DNA]</scope>
    <source>
        <strain evidence="1 2">AD045</strain>
    </source>
</reference>
<comment type="caution">
    <text evidence="1">The sequence shown here is derived from an EMBL/GenBank/DDBJ whole genome shotgun (WGS) entry which is preliminary data.</text>
</comment>
<gene>
    <name evidence="1" type="ORF">BGZ96_003108</name>
</gene>
<keyword evidence="2" id="KW-1185">Reference proteome</keyword>
<organism evidence="1 2">
    <name type="scientific">Linnemannia gamsii</name>
    <dbReference type="NCBI Taxonomy" id="64522"/>
    <lineage>
        <taxon>Eukaryota</taxon>
        <taxon>Fungi</taxon>
        <taxon>Fungi incertae sedis</taxon>
        <taxon>Mucoromycota</taxon>
        <taxon>Mortierellomycotina</taxon>
        <taxon>Mortierellomycetes</taxon>
        <taxon>Mortierellales</taxon>
        <taxon>Mortierellaceae</taxon>
        <taxon>Linnemannia</taxon>
    </lineage>
</organism>
<dbReference type="Proteomes" id="UP001194696">
    <property type="component" value="Unassembled WGS sequence"/>
</dbReference>
<evidence type="ECO:0000313" key="2">
    <source>
        <dbReference type="Proteomes" id="UP001194696"/>
    </source>
</evidence>
<dbReference type="EMBL" id="JAAAIM010001638">
    <property type="protein sequence ID" value="KAG0276857.1"/>
    <property type="molecule type" value="Genomic_DNA"/>
</dbReference>
<proteinExistence type="predicted"/>
<protein>
    <recommendedName>
        <fullName evidence="3">DUF4054 domain-containing protein</fullName>
    </recommendedName>
</protein>